<reference evidence="1" key="1">
    <citation type="submission" date="2019-10" db="EMBL/GenBank/DDBJ databases">
        <title>Nonomuraea sp. nov., isolated from Phyllanthus amarus.</title>
        <authorList>
            <person name="Klykleung N."/>
            <person name="Tanasupawat S."/>
        </authorList>
    </citation>
    <scope>NUCLEOTIDE SEQUENCE [LARGE SCALE GENOMIC DNA]</scope>
    <source>
        <strain evidence="1">3MP-10</strain>
    </source>
</reference>
<evidence type="ECO:0000313" key="2">
    <source>
        <dbReference type="Proteomes" id="UP000314251"/>
    </source>
</evidence>
<gene>
    <name evidence="1" type="ORF">FH607_019960</name>
</gene>
<accession>A0A5N6A4S0</accession>
<protein>
    <submittedName>
        <fullName evidence="1">Uncharacterized protein</fullName>
    </submittedName>
</protein>
<organism evidence="1 2">
    <name type="scientific">Streptomyces mimosae</name>
    <dbReference type="NCBI Taxonomy" id="2586635"/>
    <lineage>
        <taxon>Bacteria</taxon>
        <taxon>Bacillati</taxon>
        <taxon>Actinomycetota</taxon>
        <taxon>Actinomycetes</taxon>
        <taxon>Kitasatosporales</taxon>
        <taxon>Streptomycetaceae</taxon>
        <taxon>Streptomyces</taxon>
    </lineage>
</organism>
<sequence>MPWPWQPGMVVTAARLEEGRLRRVEQPSDITITSSITPQSTDLVWDVVAGAVYAYWASLSYSATTNSDFRWNWALPSGSGASRGIVGFDPANTSAGVGTGGAVLLRRPAPGTQIVIGGKDASSPPGDFRVALDQGIITIGSVAGVARVQVAQGASHADQTIFRAQSTVVYQRIG</sequence>
<dbReference type="RefSeq" id="WP_139670488.1">
    <property type="nucleotide sequence ID" value="NZ_VDLY02000013.1"/>
</dbReference>
<proteinExistence type="predicted"/>
<keyword evidence="2" id="KW-1185">Reference proteome</keyword>
<dbReference type="OrthoDB" id="4237396at2"/>
<evidence type="ECO:0000313" key="1">
    <source>
        <dbReference type="EMBL" id="KAB8162916.1"/>
    </source>
</evidence>
<dbReference type="AlphaFoldDB" id="A0A5N6A4S0"/>
<dbReference type="EMBL" id="VDLY02000013">
    <property type="protein sequence ID" value="KAB8162916.1"/>
    <property type="molecule type" value="Genomic_DNA"/>
</dbReference>
<dbReference type="Proteomes" id="UP000314251">
    <property type="component" value="Unassembled WGS sequence"/>
</dbReference>
<name>A0A5N6A4S0_9ACTN</name>
<comment type="caution">
    <text evidence="1">The sequence shown here is derived from an EMBL/GenBank/DDBJ whole genome shotgun (WGS) entry which is preliminary data.</text>
</comment>